<sequence>MNKNNFDSYLCTIKAALPAQQNCSAVPAFSQHDLISQYMCSDMMCPMMMS</sequence>
<dbReference type="RefSeq" id="WP_212648915.1">
    <property type="nucleotide sequence ID" value="NZ_CP064938.1"/>
</dbReference>
<organism evidence="1 2">
    <name type="scientific">Chryseobacterium arthrosphaerae</name>
    <dbReference type="NCBI Taxonomy" id="651561"/>
    <lineage>
        <taxon>Bacteria</taxon>
        <taxon>Pseudomonadati</taxon>
        <taxon>Bacteroidota</taxon>
        <taxon>Flavobacteriia</taxon>
        <taxon>Flavobacteriales</taxon>
        <taxon>Weeksellaceae</taxon>
        <taxon>Chryseobacterium group</taxon>
        <taxon>Chryseobacterium</taxon>
    </lineage>
</organism>
<dbReference type="EMBL" id="JAZGJU010000066">
    <property type="protein sequence ID" value="MEE6129946.1"/>
    <property type="molecule type" value="Genomic_DNA"/>
</dbReference>
<evidence type="ECO:0000313" key="1">
    <source>
        <dbReference type="EMBL" id="MEE6129946.1"/>
    </source>
</evidence>
<name>A0ABU7R562_9FLAO</name>
<dbReference type="GeneID" id="78302266"/>
<evidence type="ECO:0000313" key="2">
    <source>
        <dbReference type="Proteomes" id="UP001350005"/>
    </source>
</evidence>
<proteinExistence type="predicted"/>
<accession>A0ABU7R562</accession>
<keyword evidence="2" id="KW-1185">Reference proteome</keyword>
<comment type="caution">
    <text evidence="1">The sequence shown here is derived from an EMBL/GenBank/DDBJ whole genome shotgun (WGS) entry which is preliminary data.</text>
</comment>
<reference evidence="1 2" key="1">
    <citation type="submission" date="2024-01" db="EMBL/GenBank/DDBJ databases">
        <title>Whole genome of Chryseobacterium arthrosphaerae NNCa 2741.</title>
        <authorList>
            <person name="Boriskina E.V."/>
            <person name="Gordinskaya N.A."/>
            <person name="Kropotov V.S."/>
            <person name="Alekseeva A.E."/>
            <person name="Makhova M.A."/>
            <person name="Kryazhev D.V."/>
            <person name="Shkurkina I.S."/>
        </authorList>
    </citation>
    <scope>NUCLEOTIDE SEQUENCE [LARGE SCALE GENOMIC DNA]</scope>
    <source>
        <strain evidence="1 2">NNCa 2741</strain>
    </source>
</reference>
<dbReference type="Proteomes" id="UP001350005">
    <property type="component" value="Unassembled WGS sequence"/>
</dbReference>
<gene>
    <name evidence="1" type="ORF">V2E39_21280</name>
</gene>
<protein>
    <submittedName>
        <fullName evidence="1">Uncharacterized protein</fullName>
    </submittedName>
</protein>